<dbReference type="AlphaFoldDB" id="A0A0E3PP10"/>
<organism evidence="1 2">
    <name type="scientific">Methanosarcina siciliae C2J</name>
    <dbReference type="NCBI Taxonomy" id="1434118"/>
    <lineage>
        <taxon>Archaea</taxon>
        <taxon>Methanobacteriati</taxon>
        <taxon>Methanobacteriota</taxon>
        <taxon>Stenosarchaea group</taxon>
        <taxon>Methanomicrobia</taxon>
        <taxon>Methanosarcinales</taxon>
        <taxon>Methanosarcinaceae</taxon>
        <taxon>Methanosarcina</taxon>
    </lineage>
</organism>
<dbReference type="EMBL" id="CP009508">
    <property type="protein sequence ID" value="AKB36900.1"/>
    <property type="molecule type" value="Genomic_DNA"/>
</dbReference>
<dbReference type="Proteomes" id="UP000033123">
    <property type="component" value="Chromosome"/>
</dbReference>
<dbReference type="PATRIC" id="fig|1434118.4.peg.2972"/>
<name>A0A0E3PP10_9EURY</name>
<dbReference type="STRING" id="1434118.MSSAC_2310"/>
<evidence type="ECO:0000313" key="1">
    <source>
        <dbReference type="EMBL" id="AKB36900.1"/>
    </source>
</evidence>
<reference evidence="1 2" key="1">
    <citation type="submission" date="2014-07" db="EMBL/GenBank/DDBJ databases">
        <title>Methanogenic archaea and the global carbon cycle.</title>
        <authorList>
            <person name="Henriksen J.R."/>
            <person name="Luke J."/>
            <person name="Reinhart S."/>
            <person name="Benedict M.N."/>
            <person name="Youngblut N.D."/>
            <person name="Metcalf M.E."/>
            <person name="Whitaker R.J."/>
            <person name="Metcalf W.W."/>
        </authorList>
    </citation>
    <scope>NUCLEOTIDE SEQUENCE [LARGE SCALE GENOMIC DNA]</scope>
    <source>
        <strain evidence="1 2">C2J</strain>
    </source>
</reference>
<dbReference type="HOGENOM" id="CLU_2802304_0_0_2"/>
<accession>A0A0E3PP10</accession>
<gene>
    <name evidence="1" type="ORF">MSSAC_2310</name>
</gene>
<dbReference type="KEGG" id="msj:MSSAC_2310"/>
<protein>
    <submittedName>
        <fullName evidence="1">Uncharacterized protein</fullName>
    </submittedName>
</protein>
<sequence length="67" mass="7398">MEAWKVCVLCIIIGLTAVPAVSAKDEYAVNSNMEDTFVSAEKHYIVSPWVENSSAEENPLFSVLSTY</sequence>
<proteinExistence type="predicted"/>
<evidence type="ECO:0000313" key="2">
    <source>
        <dbReference type="Proteomes" id="UP000033123"/>
    </source>
</evidence>